<feature type="domain" description="BPM/SPOP BACK" evidence="3">
    <location>
        <begin position="52"/>
        <end position="105"/>
    </location>
</feature>
<name>N1R441_AEGTA</name>
<dbReference type="InterPro" id="IPR056423">
    <property type="entry name" value="BACK_BPM_SPOP"/>
</dbReference>
<dbReference type="InterPro" id="IPR011333">
    <property type="entry name" value="SKP1/BTB/POZ_sf"/>
</dbReference>
<evidence type="ECO:0000259" key="3">
    <source>
        <dbReference type="Pfam" id="PF24570"/>
    </source>
</evidence>
<organism evidence="4">
    <name type="scientific">Aegilops tauschii</name>
    <name type="common">Tausch's goatgrass</name>
    <name type="synonym">Aegilops squarrosa</name>
    <dbReference type="NCBI Taxonomy" id="37682"/>
    <lineage>
        <taxon>Eukaryota</taxon>
        <taxon>Viridiplantae</taxon>
        <taxon>Streptophyta</taxon>
        <taxon>Embryophyta</taxon>
        <taxon>Tracheophyta</taxon>
        <taxon>Spermatophyta</taxon>
        <taxon>Magnoliopsida</taxon>
        <taxon>Liliopsida</taxon>
        <taxon>Poales</taxon>
        <taxon>Poaceae</taxon>
        <taxon>BOP clade</taxon>
        <taxon>Pooideae</taxon>
        <taxon>Triticodae</taxon>
        <taxon>Triticeae</taxon>
        <taxon>Triticinae</taxon>
        <taxon>Aegilops</taxon>
    </lineage>
</organism>
<protein>
    <recommendedName>
        <fullName evidence="3">BPM/SPOP BACK domain-containing protein</fullName>
    </recommendedName>
</protein>
<dbReference type="Pfam" id="PF24570">
    <property type="entry name" value="BACK_BPM_SPOP"/>
    <property type="match status" value="1"/>
</dbReference>
<evidence type="ECO:0000256" key="1">
    <source>
        <dbReference type="ARBA" id="ARBA00004906"/>
    </source>
</evidence>
<accession>N1R441</accession>
<dbReference type="CDD" id="cd14733">
    <property type="entry name" value="BACK"/>
    <property type="match status" value="1"/>
</dbReference>
<dbReference type="Gene3D" id="3.30.710.10">
    <property type="entry name" value="Potassium Channel Kv1.1, Chain A"/>
    <property type="match status" value="1"/>
</dbReference>
<dbReference type="GO" id="GO:0016567">
    <property type="term" value="P:protein ubiquitination"/>
    <property type="evidence" value="ECO:0007669"/>
    <property type="project" value="InterPro"/>
</dbReference>
<dbReference type="PANTHER" id="PTHR26379">
    <property type="entry name" value="BTB/POZ AND MATH DOMAIN-CONTAINING PROTEIN 1"/>
    <property type="match status" value="1"/>
</dbReference>
<dbReference type="PANTHER" id="PTHR26379:SF469">
    <property type="entry name" value="MAB1"/>
    <property type="match status" value="1"/>
</dbReference>
<proteinExistence type="inferred from homology"/>
<evidence type="ECO:0000256" key="2">
    <source>
        <dbReference type="ARBA" id="ARBA00010846"/>
    </source>
</evidence>
<comment type="pathway">
    <text evidence="1">Protein modification; protein ubiquitination.</text>
</comment>
<dbReference type="AlphaFoldDB" id="N1R441"/>
<comment type="similarity">
    <text evidence="2">Belongs to the Tdpoz family.</text>
</comment>
<reference evidence="4" key="1">
    <citation type="submission" date="2015-06" db="UniProtKB">
        <authorList>
            <consortium name="EnsemblPlants"/>
        </authorList>
    </citation>
    <scope>IDENTIFICATION</scope>
</reference>
<evidence type="ECO:0000313" key="4">
    <source>
        <dbReference type="EnsemblPlants" id="EMT18749"/>
    </source>
</evidence>
<dbReference type="InterPro" id="IPR045005">
    <property type="entry name" value="BPM1-6"/>
</dbReference>
<dbReference type="EnsemblPlants" id="EMT18749">
    <property type="protein sequence ID" value="EMT18749"/>
    <property type="gene ID" value="F775_04221"/>
</dbReference>
<sequence>MDEWPRDNVGQELASDSIDMFQDLLAAPDRYPLDRMKLMCSRKLWDNVTVDNVAAILVCAETYSCPELKKNCMDFCTVEENFKQVASNDIYALLELRFPPIAAEIREKARTSKLK</sequence>